<reference evidence="1" key="2">
    <citation type="journal article" date="2015" name="Data Brief">
        <title>Shoot transcriptome of the giant reed, Arundo donax.</title>
        <authorList>
            <person name="Barrero R.A."/>
            <person name="Guerrero F.D."/>
            <person name="Moolhuijzen P."/>
            <person name="Goolsby J.A."/>
            <person name="Tidwell J."/>
            <person name="Bellgard S.E."/>
            <person name="Bellgard M.I."/>
        </authorList>
    </citation>
    <scope>NUCLEOTIDE SEQUENCE</scope>
    <source>
        <tissue evidence="1">Shoot tissue taken approximately 20 cm above the soil surface</tissue>
    </source>
</reference>
<dbReference type="AlphaFoldDB" id="A0A0A8XVQ9"/>
<protein>
    <submittedName>
        <fullName evidence="1">Uncharacterized protein</fullName>
    </submittedName>
</protein>
<organism evidence="1">
    <name type="scientific">Arundo donax</name>
    <name type="common">Giant reed</name>
    <name type="synonym">Donax arundinaceus</name>
    <dbReference type="NCBI Taxonomy" id="35708"/>
    <lineage>
        <taxon>Eukaryota</taxon>
        <taxon>Viridiplantae</taxon>
        <taxon>Streptophyta</taxon>
        <taxon>Embryophyta</taxon>
        <taxon>Tracheophyta</taxon>
        <taxon>Spermatophyta</taxon>
        <taxon>Magnoliopsida</taxon>
        <taxon>Liliopsida</taxon>
        <taxon>Poales</taxon>
        <taxon>Poaceae</taxon>
        <taxon>PACMAD clade</taxon>
        <taxon>Arundinoideae</taxon>
        <taxon>Arundineae</taxon>
        <taxon>Arundo</taxon>
    </lineage>
</organism>
<proteinExistence type="predicted"/>
<dbReference type="EMBL" id="GBRH01281150">
    <property type="protein sequence ID" value="JAD16745.1"/>
    <property type="molecule type" value="Transcribed_RNA"/>
</dbReference>
<evidence type="ECO:0000313" key="1">
    <source>
        <dbReference type="EMBL" id="JAD16745.1"/>
    </source>
</evidence>
<accession>A0A0A8XVQ9</accession>
<sequence length="62" mass="7446">MLKEERRSLLLCATRLNTNSAPDQHFLLQTSTREHMRKMNRRICSLKIETRKSEKKSQHNIH</sequence>
<name>A0A0A8XVQ9_ARUDO</name>
<reference evidence="1" key="1">
    <citation type="submission" date="2014-09" db="EMBL/GenBank/DDBJ databases">
        <authorList>
            <person name="Magalhaes I.L.F."/>
            <person name="Oliveira U."/>
            <person name="Santos F.R."/>
            <person name="Vidigal T.H.D.A."/>
            <person name="Brescovit A.D."/>
            <person name="Santos A.J."/>
        </authorList>
    </citation>
    <scope>NUCLEOTIDE SEQUENCE</scope>
    <source>
        <tissue evidence="1">Shoot tissue taken approximately 20 cm above the soil surface</tissue>
    </source>
</reference>